<dbReference type="Gene3D" id="1.10.287.1490">
    <property type="match status" value="1"/>
</dbReference>
<dbReference type="EMBL" id="JAXUIC010000008">
    <property type="protein sequence ID" value="KAK4577939.1"/>
    <property type="molecule type" value="Genomic_DNA"/>
</dbReference>
<evidence type="ECO:0008006" key="5">
    <source>
        <dbReference type="Google" id="ProtNLM"/>
    </source>
</evidence>
<feature type="compositionally biased region" description="Basic and acidic residues" evidence="1">
    <location>
        <begin position="139"/>
        <end position="157"/>
    </location>
</feature>
<keyword evidence="2" id="KW-0812">Transmembrane</keyword>
<gene>
    <name evidence="3" type="ORF">RGQ29_028183</name>
</gene>
<evidence type="ECO:0000256" key="1">
    <source>
        <dbReference type="SAM" id="MobiDB-lite"/>
    </source>
</evidence>
<evidence type="ECO:0000256" key="2">
    <source>
        <dbReference type="SAM" id="Phobius"/>
    </source>
</evidence>
<keyword evidence="2" id="KW-0472">Membrane</keyword>
<comment type="caution">
    <text evidence="3">The sequence shown here is derived from an EMBL/GenBank/DDBJ whole genome shotgun (WGS) entry which is preliminary data.</text>
</comment>
<evidence type="ECO:0000313" key="3">
    <source>
        <dbReference type="EMBL" id="KAK4577939.1"/>
    </source>
</evidence>
<feature type="transmembrane region" description="Helical" evidence="2">
    <location>
        <begin position="316"/>
        <end position="338"/>
    </location>
</feature>
<evidence type="ECO:0000313" key="4">
    <source>
        <dbReference type="Proteomes" id="UP001324115"/>
    </source>
</evidence>
<dbReference type="AlphaFoldDB" id="A0AAN7IEL7"/>
<name>A0AAN7IEL7_QUERU</name>
<proteinExistence type="predicted"/>
<accession>A0AAN7IEL7</accession>
<organism evidence="3 4">
    <name type="scientific">Quercus rubra</name>
    <name type="common">Northern red oak</name>
    <name type="synonym">Quercus borealis</name>
    <dbReference type="NCBI Taxonomy" id="3512"/>
    <lineage>
        <taxon>Eukaryota</taxon>
        <taxon>Viridiplantae</taxon>
        <taxon>Streptophyta</taxon>
        <taxon>Embryophyta</taxon>
        <taxon>Tracheophyta</taxon>
        <taxon>Spermatophyta</taxon>
        <taxon>Magnoliopsida</taxon>
        <taxon>eudicotyledons</taxon>
        <taxon>Gunneridae</taxon>
        <taxon>Pentapetalae</taxon>
        <taxon>rosids</taxon>
        <taxon>fabids</taxon>
        <taxon>Fagales</taxon>
        <taxon>Fagaceae</taxon>
        <taxon>Quercus</taxon>
    </lineage>
</organism>
<feature type="region of interest" description="Disordered" evidence="1">
    <location>
        <begin position="131"/>
        <end position="157"/>
    </location>
</feature>
<feature type="region of interest" description="Disordered" evidence="1">
    <location>
        <begin position="1"/>
        <end position="41"/>
    </location>
</feature>
<reference evidence="3 4" key="1">
    <citation type="journal article" date="2023" name="G3 (Bethesda)">
        <title>A haplotype-resolved chromosome-scale genome for Quercus rubra L. provides insights into the genetics of adaptive traits for red oak species.</title>
        <authorList>
            <person name="Kapoor B."/>
            <person name="Jenkins J."/>
            <person name="Schmutz J."/>
            <person name="Zhebentyayeva T."/>
            <person name="Kuelheim C."/>
            <person name="Coggeshall M."/>
            <person name="Heim C."/>
            <person name="Lasky J.R."/>
            <person name="Leites L."/>
            <person name="Islam-Faridi N."/>
            <person name="Romero-Severson J."/>
            <person name="DeLeo V.L."/>
            <person name="Lucas S.M."/>
            <person name="Lazic D."/>
            <person name="Gailing O."/>
            <person name="Carlson J."/>
            <person name="Staton M."/>
        </authorList>
    </citation>
    <scope>NUCLEOTIDE SEQUENCE [LARGE SCALE GENOMIC DNA]</scope>
    <source>
        <strain evidence="3">Pseudo-F2</strain>
    </source>
</reference>
<sequence>MKKAMADKEIIINGAESDQTGESFYDLDQRGGGAGGSDYDSRVSELNRKIESLERENVQLVNENSESKERIKKLSLEIGELRNDNASKKEKLGEMEKEIERSGEELKALGSVARRAVELETEVSRMQHDLISTMSESEEANKEASDLKRALGEKGERVEGLEREVESLKKEKLESEKRVRELERKVGVLEMKEIEDKSKKVRIEEEMREKIDEKEREIDGFRKKVQELESVVVKKGAELEKWMREKLGLEESLKESDEKAKVTESMMLGLKKEVEEAEKVISGLKEKAAEAINGSVNGVREFVVEGEKNSGLKLDWPVVAGSTVAIASAAAAAAYVIYARRR</sequence>
<feature type="compositionally biased region" description="Basic and acidic residues" evidence="1">
    <location>
        <begin position="1"/>
        <end position="10"/>
    </location>
</feature>
<keyword evidence="4" id="KW-1185">Reference proteome</keyword>
<protein>
    <recommendedName>
        <fullName evidence="5">Peroxisomal and mitochondrial division factor 2-like</fullName>
    </recommendedName>
</protein>
<keyword evidence="2" id="KW-1133">Transmembrane helix</keyword>
<dbReference type="Proteomes" id="UP001324115">
    <property type="component" value="Unassembled WGS sequence"/>
</dbReference>
<dbReference type="EMBL" id="JAXUIC010000008">
    <property type="protein sequence ID" value="KAK4577938.1"/>
    <property type="molecule type" value="Genomic_DNA"/>
</dbReference>